<evidence type="ECO:0000313" key="5">
    <source>
        <dbReference type="EMBL" id="HIR00946.1"/>
    </source>
</evidence>
<dbReference type="InterPro" id="IPR023058">
    <property type="entry name" value="PPIase_PpiC_CS"/>
</dbReference>
<proteinExistence type="predicted"/>
<dbReference type="PROSITE" id="PS01096">
    <property type="entry name" value="PPIC_PPIASE_1"/>
    <property type="match status" value="1"/>
</dbReference>
<dbReference type="PANTHER" id="PTHR47245">
    <property type="entry name" value="PEPTIDYLPROLYL ISOMERASE"/>
    <property type="match status" value="1"/>
</dbReference>
<dbReference type="Proteomes" id="UP000824261">
    <property type="component" value="Unassembled WGS sequence"/>
</dbReference>
<feature type="compositionally biased region" description="Low complexity" evidence="2">
    <location>
        <begin position="355"/>
        <end position="415"/>
    </location>
</feature>
<dbReference type="Pfam" id="PF00639">
    <property type="entry name" value="Rotamase"/>
    <property type="match status" value="1"/>
</dbReference>
<evidence type="ECO:0000256" key="1">
    <source>
        <dbReference type="PROSITE-ProRule" id="PRU00278"/>
    </source>
</evidence>
<dbReference type="PROSITE" id="PS50198">
    <property type="entry name" value="PPIC_PPIASE_2"/>
    <property type="match status" value="1"/>
</dbReference>
<dbReference type="InterPro" id="IPR027304">
    <property type="entry name" value="Trigger_fact/SurA_dom_sf"/>
</dbReference>
<protein>
    <submittedName>
        <fullName evidence="5">Peptidylprolyl isomerase</fullName>
    </submittedName>
</protein>
<reference evidence="5" key="2">
    <citation type="journal article" date="2021" name="PeerJ">
        <title>Extensive microbial diversity within the chicken gut microbiome revealed by metagenomics and culture.</title>
        <authorList>
            <person name="Gilroy R."/>
            <person name="Ravi A."/>
            <person name="Getino M."/>
            <person name="Pursley I."/>
            <person name="Horton D.L."/>
            <person name="Alikhan N.F."/>
            <person name="Baker D."/>
            <person name="Gharbi K."/>
            <person name="Hall N."/>
            <person name="Watson M."/>
            <person name="Adriaenssens E.M."/>
            <person name="Foster-Nyarko E."/>
            <person name="Jarju S."/>
            <person name="Secka A."/>
            <person name="Antonio M."/>
            <person name="Oren A."/>
            <person name="Chaudhuri R.R."/>
            <person name="La Ragione R."/>
            <person name="Hildebrand F."/>
            <person name="Pallen M.J."/>
        </authorList>
    </citation>
    <scope>NUCLEOTIDE SEQUENCE</scope>
    <source>
        <strain evidence="5">ChiGjej1B1-2707</strain>
    </source>
</reference>
<dbReference type="SUPFAM" id="SSF109998">
    <property type="entry name" value="Triger factor/SurA peptide-binding domain-like"/>
    <property type="match status" value="1"/>
</dbReference>
<dbReference type="InterPro" id="IPR000297">
    <property type="entry name" value="PPIase_PpiC"/>
</dbReference>
<name>A0A9D1D353_9ACTN</name>
<accession>A0A9D1D353</accession>
<keyword evidence="1 5" id="KW-0413">Isomerase</keyword>
<evidence type="ECO:0000256" key="3">
    <source>
        <dbReference type="SAM" id="SignalP"/>
    </source>
</evidence>
<gene>
    <name evidence="5" type="ORF">IAA69_01545</name>
</gene>
<dbReference type="Gene3D" id="1.10.4030.10">
    <property type="entry name" value="Porin chaperone SurA, peptide-binding domain"/>
    <property type="match status" value="1"/>
</dbReference>
<feature type="region of interest" description="Disordered" evidence="2">
    <location>
        <begin position="350"/>
        <end position="423"/>
    </location>
</feature>
<dbReference type="InterPro" id="IPR046357">
    <property type="entry name" value="PPIase_dom_sf"/>
</dbReference>
<reference evidence="5" key="1">
    <citation type="submission" date="2020-10" db="EMBL/GenBank/DDBJ databases">
        <authorList>
            <person name="Gilroy R."/>
        </authorList>
    </citation>
    <scope>NUCLEOTIDE SEQUENCE</scope>
    <source>
        <strain evidence="5">ChiGjej1B1-2707</strain>
    </source>
</reference>
<dbReference type="EMBL" id="DVGB01000016">
    <property type="protein sequence ID" value="HIR00946.1"/>
    <property type="molecule type" value="Genomic_DNA"/>
</dbReference>
<dbReference type="GO" id="GO:0003755">
    <property type="term" value="F:peptidyl-prolyl cis-trans isomerase activity"/>
    <property type="evidence" value="ECO:0007669"/>
    <property type="project" value="UniProtKB-KW"/>
</dbReference>
<feature type="chain" id="PRO_5039476851" evidence="3">
    <location>
        <begin position="21"/>
        <end position="423"/>
    </location>
</feature>
<dbReference type="PROSITE" id="PS51257">
    <property type="entry name" value="PROKAR_LIPOPROTEIN"/>
    <property type="match status" value="1"/>
</dbReference>
<keyword evidence="3" id="KW-0732">Signal</keyword>
<evidence type="ECO:0000256" key="2">
    <source>
        <dbReference type="SAM" id="MobiDB-lite"/>
    </source>
</evidence>
<dbReference type="AlphaFoldDB" id="A0A9D1D353"/>
<keyword evidence="1" id="KW-0697">Rotamase</keyword>
<dbReference type="PANTHER" id="PTHR47245:SF2">
    <property type="entry name" value="PEPTIDYL-PROLYL CIS-TRANS ISOMERASE HP_0175-RELATED"/>
    <property type="match status" value="1"/>
</dbReference>
<dbReference type="Gene3D" id="3.10.50.40">
    <property type="match status" value="1"/>
</dbReference>
<dbReference type="SUPFAM" id="SSF54534">
    <property type="entry name" value="FKBP-like"/>
    <property type="match status" value="1"/>
</dbReference>
<dbReference type="Pfam" id="PF13624">
    <property type="entry name" value="SurA_N_3"/>
    <property type="match status" value="1"/>
</dbReference>
<feature type="signal peptide" evidence="3">
    <location>
        <begin position="1"/>
        <end position="20"/>
    </location>
</feature>
<dbReference type="InterPro" id="IPR050245">
    <property type="entry name" value="PrsA_foldase"/>
</dbReference>
<comment type="caution">
    <text evidence="5">The sequence shown here is derived from an EMBL/GenBank/DDBJ whole genome shotgun (WGS) entry which is preliminary data.</text>
</comment>
<evidence type="ECO:0000259" key="4">
    <source>
        <dbReference type="PROSITE" id="PS50198"/>
    </source>
</evidence>
<organism evidence="5 6">
    <name type="scientific">Candidatus Aveggerthella stercoripullorum</name>
    <dbReference type="NCBI Taxonomy" id="2840688"/>
    <lineage>
        <taxon>Bacteria</taxon>
        <taxon>Bacillati</taxon>
        <taxon>Actinomycetota</taxon>
        <taxon>Coriobacteriia</taxon>
        <taxon>Eggerthellales</taxon>
        <taxon>Eggerthellaceae</taxon>
        <taxon>Eggerthellaceae incertae sedis</taxon>
        <taxon>Candidatus Aveggerthella</taxon>
    </lineage>
</organism>
<evidence type="ECO:0000313" key="6">
    <source>
        <dbReference type="Proteomes" id="UP000824261"/>
    </source>
</evidence>
<feature type="domain" description="PpiC" evidence="4">
    <location>
        <begin position="191"/>
        <end position="284"/>
    </location>
</feature>
<sequence length="423" mass="45153">MKTSKLFQVVATAGLAGALAFGLLGCSSNGNESSTVEGLTGGVAATVNGTEIQEDTVTTYIQNFRESAGYTDEESWGSWMAEQGMDPSTVREQVIDYYVGQELIRQAAKENNVSVETSEVDEVVNEMKANYEDDEAWQNALSQAGTDEETYRSSVEIGLLEQKLSETVAKAEEPSDEDMLQYAQMYATAYDGAKRSSHILFNAGDEATAQEVLDRINAGELDFADAAREYSQDEASAENGGDVGWDKLSSFVTEYTDALNGLERDQVSGLVTSDYGIHIIKCTDVFTAPEEVTSTDQLPSEFVDTIRTTVENSNKSQAFSDWYTSYEESADIQINEMPENVPYSLDMSKYETADESSSTDSSSAATDAASSSSADASASESTASSSSAESTESASESTASTDEGTASASEGSSSSQPAETTAN</sequence>